<sequence>MFRLNFALQTIPKIFNISVRRASVNRGLNEKSEKNEIDQITEMVPIEKRSLSRGAMLNKFEKDFMIFPEYLELAEIVNIKSYVGKLGDDLDKTIPHVKTSPGLMPSEIVDVLMKNGIFGAIIPKDFGGVGFQQKDVLQLVECISSRDLSIFTMFNNLMTCSNIILQFGTNKQKNDYLPGLATGEWRPAICWQEETTSVNPSSQVSSSPGQPQRLNAYKVNVVNAVDANLFIVFANKRIGDGNFPTCYIIEKDSIKDPNASITIKNKLMTSGLQKCNFSEVVFINFPVDDSLMLGESENAGAMVDELAYSGKTLYGAAVVGFVKKALGDLCSFANQEVKGNMRLADSHPIKKTLSDMGLHIYILETMVYYIGGLTDENLFLSQDIENSIIQRFSNKAIRQAITTITEVAGIYSSDVELPYDQMIKDALALMSFSDPDLHLVRRITIPAIEHYVNHHGGAKTFMKTSGFVRYLGGREDLVDYLHPKLIHFIAEHVHPSLAGSAVNFEYCLNRLDKIIDILFRDKGVYLNTDYIALQDISTLMENNLAMISAIARASRAYSVGVRNSRLELDWTNYFCSRAAEESKRVIAEVMETQQKMININPSVMGAAKSLLDANGYCMDSPIEKNW</sequence>
<dbReference type="InterPro" id="IPR009100">
    <property type="entry name" value="AcylCoA_DH/oxidase_NM_dom_sf"/>
</dbReference>
<protein>
    <recommendedName>
        <fullName evidence="4">Acyl-CoA dehydrogenase/oxidase N-terminal domain-containing protein</fullName>
    </recommendedName>
</protein>
<evidence type="ECO:0000256" key="1">
    <source>
        <dbReference type="ARBA" id="ARBA00001974"/>
    </source>
</evidence>
<comment type="cofactor">
    <cofactor evidence="1">
        <name>FAD</name>
        <dbReference type="ChEBI" id="CHEBI:57692"/>
    </cofactor>
</comment>
<dbReference type="InterPro" id="IPR013786">
    <property type="entry name" value="AcylCoA_DH/ox_N"/>
</dbReference>
<gene>
    <name evidence="5" type="ORF">MENT_LOCUS13480</name>
</gene>
<dbReference type="AlphaFoldDB" id="A0A6V7UIS5"/>
<dbReference type="Proteomes" id="UP000580250">
    <property type="component" value="Unassembled WGS sequence"/>
</dbReference>
<evidence type="ECO:0000256" key="2">
    <source>
        <dbReference type="ARBA" id="ARBA00022630"/>
    </source>
</evidence>
<dbReference type="Pfam" id="PF02771">
    <property type="entry name" value="Acyl-CoA_dh_N"/>
    <property type="match status" value="1"/>
</dbReference>
<dbReference type="EMBL" id="CAJEWN010000073">
    <property type="protein sequence ID" value="CAD2159031.1"/>
    <property type="molecule type" value="Genomic_DNA"/>
</dbReference>
<dbReference type="InterPro" id="IPR036250">
    <property type="entry name" value="AcylCo_DH-like_C"/>
</dbReference>
<keyword evidence="2" id="KW-0285">Flavoprotein</keyword>
<proteinExistence type="predicted"/>
<dbReference type="Gene3D" id="1.20.140.10">
    <property type="entry name" value="Butyryl-CoA Dehydrogenase, subunit A, domain 3"/>
    <property type="match status" value="2"/>
</dbReference>
<dbReference type="SUPFAM" id="SSF47203">
    <property type="entry name" value="Acyl-CoA dehydrogenase C-terminal domain-like"/>
    <property type="match status" value="1"/>
</dbReference>
<name>A0A6V7UIS5_MELEN</name>
<evidence type="ECO:0000313" key="5">
    <source>
        <dbReference type="EMBL" id="CAD2159031.1"/>
    </source>
</evidence>
<dbReference type="SUPFAM" id="SSF56645">
    <property type="entry name" value="Acyl-CoA dehydrogenase NM domain-like"/>
    <property type="match status" value="1"/>
</dbReference>
<keyword evidence="3" id="KW-0274">FAD</keyword>
<organism evidence="5 6">
    <name type="scientific">Meloidogyne enterolobii</name>
    <name type="common">Root-knot nematode worm</name>
    <name type="synonym">Meloidogyne mayaguensis</name>
    <dbReference type="NCBI Taxonomy" id="390850"/>
    <lineage>
        <taxon>Eukaryota</taxon>
        <taxon>Metazoa</taxon>
        <taxon>Ecdysozoa</taxon>
        <taxon>Nematoda</taxon>
        <taxon>Chromadorea</taxon>
        <taxon>Rhabditida</taxon>
        <taxon>Tylenchina</taxon>
        <taxon>Tylenchomorpha</taxon>
        <taxon>Tylenchoidea</taxon>
        <taxon>Meloidogynidae</taxon>
        <taxon>Meloidogyninae</taxon>
        <taxon>Meloidogyne</taxon>
    </lineage>
</organism>
<evidence type="ECO:0000259" key="4">
    <source>
        <dbReference type="Pfam" id="PF02771"/>
    </source>
</evidence>
<comment type="caution">
    <text evidence="5">The sequence shown here is derived from an EMBL/GenBank/DDBJ whole genome shotgun (WGS) entry which is preliminary data.</text>
</comment>
<dbReference type="PANTHER" id="PTHR43884:SF9">
    <property type="entry name" value="COMPLEX I ASSEMBLY FACTOR ACAD9, MITOCHONDRIAL"/>
    <property type="match status" value="1"/>
</dbReference>
<dbReference type="GO" id="GO:0003995">
    <property type="term" value="F:acyl-CoA dehydrogenase activity"/>
    <property type="evidence" value="ECO:0007669"/>
    <property type="project" value="TreeGrafter"/>
</dbReference>
<dbReference type="PANTHER" id="PTHR43884">
    <property type="entry name" value="ACYL-COA DEHYDROGENASE"/>
    <property type="match status" value="1"/>
</dbReference>
<evidence type="ECO:0000256" key="3">
    <source>
        <dbReference type="ARBA" id="ARBA00022827"/>
    </source>
</evidence>
<dbReference type="Gene3D" id="2.40.110.10">
    <property type="entry name" value="Butyryl-CoA Dehydrogenase, subunit A, domain 2"/>
    <property type="match status" value="1"/>
</dbReference>
<dbReference type="Gene3D" id="1.10.540.10">
    <property type="entry name" value="Acyl-CoA dehydrogenase/oxidase, N-terminal domain"/>
    <property type="match status" value="1"/>
</dbReference>
<accession>A0A6V7UIS5</accession>
<feature type="domain" description="Acyl-CoA dehydrogenase/oxidase N-terminal" evidence="4">
    <location>
        <begin position="103"/>
        <end position="184"/>
    </location>
</feature>
<reference evidence="5 6" key="1">
    <citation type="submission" date="2020-08" db="EMBL/GenBank/DDBJ databases">
        <authorList>
            <person name="Koutsovoulos G."/>
            <person name="Danchin GJ E."/>
        </authorList>
    </citation>
    <scope>NUCLEOTIDE SEQUENCE [LARGE SCALE GENOMIC DNA]</scope>
</reference>
<dbReference type="GO" id="GO:0050660">
    <property type="term" value="F:flavin adenine dinucleotide binding"/>
    <property type="evidence" value="ECO:0007669"/>
    <property type="project" value="InterPro"/>
</dbReference>
<dbReference type="InterPro" id="IPR046373">
    <property type="entry name" value="Acyl-CoA_Oxase/DH_mid-dom_sf"/>
</dbReference>
<evidence type="ECO:0000313" key="6">
    <source>
        <dbReference type="Proteomes" id="UP000580250"/>
    </source>
</evidence>
<dbReference type="InterPro" id="IPR037069">
    <property type="entry name" value="AcylCoA_DH/ox_N_sf"/>
</dbReference>
<dbReference type="OrthoDB" id="354at2759"/>